<dbReference type="OMA" id="HHAKEGM"/>
<sequence>LRQRAVSDLAQRELTRGRSTEVGCERAPRLDDSLEREQQAEEQPPRCEDSGESSQEGVVEQRLDGDRRVSERGGRLRDSLLDVALMGGRDEGRRKSKRGNLQEAFVMDDAFVALEEHYQEVERFERRQIPVEEYVPEPAQPGAECRPSVRPSTVAVVETLEPAIVGRPVAL</sequence>
<protein>
    <submittedName>
        <fullName evidence="2">Uncharacterized protein</fullName>
    </submittedName>
</protein>
<feature type="non-terminal residue" evidence="2">
    <location>
        <position position="1"/>
    </location>
</feature>
<accession>A0A7J6U6Y3</accession>
<comment type="caution">
    <text evidence="2">The sequence shown here is derived from an EMBL/GenBank/DDBJ whole genome shotgun (WGS) entry which is preliminary data.</text>
</comment>
<feature type="compositionally biased region" description="Basic and acidic residues" evidence="1">
    <location>
        <begin position="10"/>
        <end position="49"/>
    </location>
</feature>
<name>A0A7J6U6Y3_PEROL</name>
<evidence type="ECO:0000313" key="3">
    <source>
        <dbReference type="Proteomes" id="UP000553632"/>
    </source>
</evidence>
<keyword evidence="3" id="KW-1185">Reference proteome</keyword>
<evidence type="ECO:0000313" key="2">
    <source>
        <dbReference type="EMBL" id="KAF4753178.1"/>
    </source>
</evidence>
<gene>
    <name evidence="2" type="ORF">FOZ63_021423</name>
</gene>
<evidence type="ECO:0000256" key="1">
    <source>
        <dbReference type="SAM" id="MobiDB-lite"/>
    </source>
</evidence>
<proteinExistence type="predicted"/>
<dbReference type="AlphaFoldDB" id="A0A7J6U6Y3"/>
<feature type="compositionally biased region" description="Basic and acidic residues" evidence="1">
    <location>
        <begin position="59"/>
        <end position="74"/>
    </location>
</feature>
<dbReference type="Proteomes" id="UP000553632">
    <property type="component" value="Unassembled WGS sequence"/>
</dbReference>
<reference evidence="2 3" key="1">
    <citation type="submission" date="2020-04" db="EMBL/GenBank/DDBJ databases">
        <title>Perkinsus olseni comparative genomics.</title>
        <authorList>
            <person name="Bogema D.R."/>
        </authorList>
    </citation>
    <scope>NUCLEOTIDE SEQUENCE [LARGE SCALE GENOMIC DNA]</scope>
    <source>
        <strain evidence="2 3">ATCC PRA-207</strain>
    </source>
</reference>
<dbReference type="EMBL" id="JABANO010005623">
    <property type="protein sequence ID" value="KAF4753178.1"/>
    <property type="molecule type" value="Genomic_DNA"/>
</dbReference>
<feature type="region of interest" description="Disordered" evidence="1">
    <location>
        <begin position="1"/>
        <end position="74"/>
    </location>
</feature>
<organism evidence="2 3">
    <name type="scientific">Perkinsus olseni</name>
    <name type="common">Perkinsus atlanticus</name>
    <dbReference type="NCBI Taxonomy" id="32597"/>
    <lineage>
        <taxon>Eukaryota</taxon>
        <taxon>Sar</taxon>
        <taxon>Alveolata</taxon>
        <taxon>Perkinsozoa</taxon>
        <taxon>Perkinsea</taxon>
        <taxon>Perkinsida</taxon>
        <taxon>Perkinsidae</taxon>
        <taxon>Perkinsus</taxon>
    </lineage>
</organism>